<evidence type="ECO:0000256" key="9">
    <source>
        <dbReference type="PROSITE-ProRule" id="PRU00282"/>
    </source>
</evidence>
<comment type="similarity">
    <text evidence="2 10">Belongs to the mitochondrial carrier (TC 2.A.29) family.</text>
</comment>
<keyword evidence="8 9" id="KW-0472">Membrane</keyword>
<organism evidence="12 13">
    <name type="scientific">Neoarthrinium moseri</name>
    <dbReference type="NCBI Taxonomy" id="1658444"/>
    <lineage>
        <taxon>Eukaryota</taxon>
        <taxon>Fungi</taxon>
        <taxon>Dikarya</taxon>
        <taxon>Ascomycota</taxon>
        <taxon>Pezizomycotina</taxon>
        <taxon>Sordariomycetes</taxon>
        <taxon>Xylariomycetidae</taxon>
        <taxon>Amphisphaeriales</taxon>
        <taxon>Apiosporaceae</taxon>
        <taxon>Neoarthrinium</taxon>
    </lineage>
</organism>
<keyword evidence="3 10" id="KW-0813">Transport</keyword>
<dbReference type="Proteomes" id="UP000829685">
    <property type="component" value="Unassembled WGS sequence"/>
</dbReference>
<dbReference type="GO" id="GO:0015217">
    <property type="term" value="F:ADP transmembrane transporter activity"/>
    <property type="evidence" value="ECO:0007669"/>
    <property type="project" value="TreeGrafter"/>
</dbReference>
<dbReference type="GO" id="GO:0016020">
    <property type="term" value="C:membrane"/>
    <property type="evidence" value="ECO:0007669"/>
    <property type="project" value="UniProtKB-SubCell"/>
</dbReference>
<dbReference type="PANTHER" id="PTHR45939">
    <property type="entry name" value="PEROXISOMAL MEMBRANE PROTEIN PMP34-RELATED"/>
    <property type="match status" value="1"/>
</dbReference>
<evidence type="ECO:0000256" key="11">
    <source>
        <dbReference type="SAM" id="MobiDB-lite"/>
    </source>
</evidence>
<reference evidence="12" key="1">
    <citation type="submission" date="2021-03" db="EMBL/GenBank/DDBJ databases">
        <title>Revisited historic fungal species revealed as producer of novel bioactive compounds through whole genome sequencing and comparative genomics.</title>
        <authorList>
            <person name="Vignolle G.A."/>
            <person name="Hochenegger N."/>
            <person name="Mach R.L."/>
            <person name="Mach-Aigner A.R."/>
            <person name="Javad Rahimi M."/>
            <person name="Salim K.A."/>
            <person name="Chan C.M."/>
            <person name="Lim L.B.L."/>
            <person name="Cai F."/>
            <person name="Druzhinina I.S."/>
            <person name="U'Ren J.M."/>
            <person name="Derntl C."/>
        </authorList>
    </citation>
    <scope>NUCLEOTIDE SEQUENCE</scope>
    <source>
        <strain evidence="12">TUCIM 5799</strain>
    </source>
</reference>
<evidence type="ECO:0000256" key="4">
    <source>
        <dbReference type="ARBA" id="ARBA00022692"/>
    </source>
</evidence>
<gene>
    <name evidence="12" type="ORF">JX265_009247</name>
</gene>
<dbReference type="SUPFAM" id="SSF103506">
    <property type="entry name" value="Mitochondrial carrier"/>
    <property type="match status" value="1"/>
</dbReference>
<keyword evidence="4 9" id="KW-0812">Transmembrane</keyword>
<dbReference type="InterPro" id="IPR023395">
    <property type="entry name" value="MCP_dom_sf"/>
</dbReference>
<accession>A0A9Q0ALJ3</accession>
<dbReference type="InterPro" id="IPR052217">
    <property type="entry name" value="Mito/Peroxisomal_Carrier"/>
</dbReference>
<dbReference type="Pfam" id="PF00153">
    <property type="entry name" value="Mito_carr"/>
    <property type="match status" value="2"/>
</dbReference>
<evidence type="ECO:0000256" key="6">
    <source>
        <dbReference type="ARBA" id="ARBA00022792"/>
    </source>
</evidence>
<feature type="compositionally biased region" description="Basic and acidic residues" evidence="11">
    <location>
        <begin position="242"/>
        <end position="255"/>
    </location>
</feature>
<evidence type="ECO:0000256" key="3">
    <source>
        <dbReference type="ARBA" id="ARBA00022448"/>
    </source>
</evidence>
<evidence type="ECO:0000313" key="13">
    <source>
        <dbReference type="Proteomes" id="UP000829685"/>
    </source>
</evidence>
<keyword evidence="5" id="KW-0677">Repeat</keyword>
<comment type="caution">
    <text evidence="12">The sequence shown here is derived from an EMBL/GenBank/DDBJ whole genome shotgun (WGS) entry which is preliminary data.</text>
</comment>
<evidence type="ECO:0000313" key="12">
    <source>
        <dbReference type="EMBL" id="KAI1862533.1"/>
    </source>
</evidence>
<evidence type="ECO:0000256" key="10">
    <source>
        <dbReference type="RuleBase" id="RU000488"/>
    </source>
</evidence>
<dbReference type="PANTHER" id="PTHR45939:SF2">
    <property type="entry name" value="CARRIER PROTEIN, PUTATIVE (AFU_ORTHOLOGUE AFUA_2G13870)-RELATED"/>
    <property type="match status" value="1"/>
</dbReference>
<dbReference type="InterPro" id="IPR018108">
    <property type="entry name" value="MCP_transmembrane"/>
</dbReference>
<keyword evidence="13" id="KW-1185">Reference proteome</keyword>
<feature type="region of interest" description="Disordered" evidence="11">
    <location>
        <begin position="236"/>
        <end position="270"/>
    </location>
</feature>
<feature type="repeat" description="Solcar" evidence="9">
    <location>
        <begin position="206"/>
        <end position="341"/>
    </location>
</feature>
<protein>
    <recommendedName>
        <fullName evidence="14">Peroxisomal adenine nucleotide transporter 1</fullName>
    </recommendedName>
</protein>
<sequence>MSLTRSVSRQQRQLARTGRLAAADEYGGIADAFSRISRDGDPNAGGAITRRSIAALYTGLTTESAKSVLDSFLFFLFYEFFRSRSRFHSGRGAGAGTARRGGAALRVLEELAIGVAAGACSRALTTPIANVVTRKQTGAMVEGDAGAEQLSVREIVNNIMEEKGIKGLWSGYSATLVLTLNPSITFFLQEFLKRSLLDTDEPGPAPTFLLAATSKAIASTITYPFQIAKSRLQAGVPVESEPASRDETEKEKDPNVEPAELDSDDNESVATERAIDREVDTKLRAARAVQKFAQQSIFGTIAQIVRTEGLGSLYDGVHGEVLKGFCNHGTTMLAKDMMHKLLFKLYLVIAGLLRELRLRRQQRVAQARRRGEDVPRALSFTNLEAHGKAAVHDSRTKVAGLLARLLSFGKRDDNRNRGNQSSPGIILNFQDRSQRDLGKD</sequence>
<dbReference type="AlphaFoldDB" id="A0A9Q0ALJ3"/>
<evidence type="ECO:0000256" key="8">
    <source>
        <dbReference type="ARBA" id="ARBA00023136"/>
    </source>
</evidence>
<dbReference type="EMBL" id="JAFIMR010000027">
    <property type="protein sequence ID" value="KAI1862533.1"/>
    <property type="molecule type" value="Genomic_DNA"/>
</dbReference>
<evidence type="ECO:0000256" key="2">
    <source>
        <dbReference type="ARBA" id="ARBA00006375"/>
    </source>
</evidence>
<name>A0A9Q0ALJ3_9PEZI</name>
<keyword evidence="7" id="KW-1133">Transmembrane helix</keyword>
<evidence type="ECO:0000256" key="1">
    <source>
        <dbReference type="ARBA" id="ARBA00004141"/>
    </source>
</evidence>
<keyword evidence="6" id="KW-0496">Mitochondrion</keyword>
<keyword evidence="6" id="KW-0999">Mitochondrion inner membrane</keyword>
<feature type="repeat" description="Solcar" evidence="9">
    <location>
        <begin position="105"/>
        <end position="195"/>
    </location>
</feature>
<dbReference type="Gene3D" id="1.50.40.10">
    <property type="entry name" value="Mitochondrial carrier domain"/>
    <property type="match status" value="1"/>
</dbReference>
<evidence type="ECO:0000256" key="5">
    <source>
        <dbReference type="ARBA" id="ARBA00022737"/>
    </source>
</evidence>
<dbReference type="PROSITE" id="PS50920">
    <property type="entry name" value="SOLCAR"/>
    <property type="match status" value="2"/>
</dbReference>
<proteinExistence type="inferred from homology"/>
<comment type="subcellular location">
    <subcellularLocation>
        <location evidence="1">Membrane</location>
        <topology evidence="1">Multi-pass membrane protein</topology>
    </subcellularLocation>
</comment>
<evidence type="ECO:0000256" key="7">
    <source>
        <dbReference type="ARBA" id="ARBA00022989"/>
    </source>
</evidence>
<evidence type="ECO:0008006" key="14">
    <source>
        <dbReference type="Google" id="ProtNLM"/>
    </source>
</evidence>